<dbReference type="PANTHER" id="PTHR10170:SF10">
    <property type="entry name" value="HUNTINGTIN"/>
    <property type="match status" value="1"/>
</dbReference>
<keyword evidence="6" id="KW-0539">Nucleus</keyword>
<feature type="region of interest" description="Disordered" evidence="7">
    <location>
        <begin position="1465"/>
        <end position="1507"/>
    </location>
</feature>
<dbReference type="Proteomes" id="UP001107558">
    <property type="component" value="Chromosome 4"/>
</dbReference>
<dbReference type="GO" id="GO:0005737">
    <property type="term" value="C:cytoplasm"/>
    <property type="evidence" value="ECO:0007669"/>
    <property type="project" value="UniProtKB-SubCell"/>
</dbReference>
<evidence type="ECO:0000256" key="7">
    <source>
        <dbReference type="SAM" id="MobiDB-lite"/>
    </source>
</evidence>
<sequence length="2959" mass="342908">MDKLAFQKAIDTLKSTDCNSKEKIQKFDQIYSTLSLLTNHSNYKNYLQKAVQILILFCEDNDSNVRISAEENLNRIIRNCERQHQLILIQIELYHEIKKNGNERSLRICLNLFSHYCHLIKHRRKKIYAQNLIPCLLSIAKRREPLVIETFAEFMKTFSRNLLNCLNDYEVMKLIDLLIDNLSQECAIKKRCSAQIIITILEHSTRNKSIMRSIIVRIQENLSKSQEVNTILGTLGLLRLIIPHLMMSQEFHQKIIEMLENCLNYLKNDSHNHTIINANLEFINSLLNASNENHKMSKLICDNEAHKEILLSRHSALLNNSRKSSIETIKNQDLLQVPTSNKSSISPGSGDFSDVEGDSFKSTDFSSSSPGALKNVIGAAETMSIKSTDSINSFFTSILGNSSTDSVTKFFRKSSTDSPAHQSKLSESADEKSIDLSLGHLKDENVEYRDSQMLPETAEMALDDNLEMDETLEIVEASNNEQKIYIGSIYDQSIVEYIVRLVSSKFLLDGKPKILINDQIVRVSIKNLALLTIAACVELKSEILLLKLSKDYTDESMMVESLLSYLVDEDIRLEEEEEKKKKIDEIQSTSDFIEIKENHFGECTTATFLDYFSPLNKTIDEQGLISLKNRIYEEKTKDREENAKKINRDLCQLLARSDIIESKKFNLPLMETTLKMPDDKDCQFVADILLYASHGDPVLRGNVYLIIGNFVRKVLKKNFDYQKFIERNEFVKDLLKFDKMIELLLTGIKDEIHSVAKQTLTVWELIFNNVISVLNTNEIENVLNQILRVIYNKYWLVQCKYCDVISKIDIGMLRMLIGDGKSLVYEKQIRQQLFTLIKDNDFRVRNHASESLANWIKNLSQSNNEMTKLDQKNNSLVKFVEKNFYRYDSFSYGINRNKNFSNEIEHHLSKILYELSNFLMELKDKNQQFGVIYAIKILIRNFNPLTYSTVWKEFNFINIFKSFINKNPNIAFDISCQCDMLEVLAALIEADGIQNGTFKDNNEFLTHLLKICNIYAHLVNNTKLLIVPKGKTDIFTSAKELALINSLGFFTNDHFYLKFYLVIKSSYDSYRMTINFDAEFKLKQLLHLALKNIQILLEFQTMTDDGKLIEEIVSYLNQLVLFQPDDCILTTKILLKFLFQKNFCNRKIELDGILNAAQNNDSKFIFEKYETFFSFDTTTIAQNSEKLIKLFDTLVIQGLRLFSKSSTGLQAKVLDLLCQLLEFNINYMQLDAKKVFVDFVLKQLEYIENGLVIDGEILARKIIEFLIYLTKLKDKKILTMPKIINIIDNLLASTNQSAKSCGIQALLVMTNELFFKNIKILSTNEPEVIEAHLKDLNAQREVALSMMIKFVHHKDIQEYFEWIFMKSKIENNFGIEIDENEIYQHLLQSSSSEFKLALSISKNILLESKNFKSVIVIYWKLLSSTDDAASLKSNTSSERLLLSTATNAFSLAASNVLGEQNLNLPQASDQSSPNLTEQQAASSPKSSSERQNLNPLEQQSSSSNRQQLSSRNSLELLVFLQENILLIAEEIYLVNHIKLYHQKQNIQGDAVKIFLNLHLKFLKRELSSTSENFIFMEDNFNFSIGSQNFTSGNSIVFSGNLNSSSTIANFLTSNSNKSSLTENSINSSTDNSNTFNIEKFTNFLQFQKFPTLFLDLKEILDPKDLIESTCESKIDICMNFLISLNYKVIEIENFINLTESTINRGKLKKSLYQNIFNKRKNVTDWDGSEIMNFFKDSEKMEILLNFSHDSLLSKLLEDEKISKTIIKKLSIVKISTKKVKLILEKVHKSCLKDACIFLISQVDHKDFNIFQFVIVKRFKNQRENFDFEEIKLKILEFKLENKFKMLLQVMQTSNHKELPNIDYSKMKKTIDEQWLFDQAQNVINKQQNPLRIAEMLYEIKSESKLTTLLNDENFNIELLIPIINVSFENMLRNFRIDCIQKNPHLTYMKISPLLKVAIVLLTSLLEKNYKRDGNFGSSDEYCESSEKNKGISDKSDGNMDGNNAKNEKRYDSKNKIDDENNQRDDKAGKNDEKSSHEKHDKSDKNNKTETQKFHQKSDQNDEEILKLAKVVKVYMQNIHETTQIALIYVEVKFIEKYLLDNLLKEYFKELLMNFVNLLIERLDEIELINACKDYSSKYDRVEASSSDKIQSLETDSNKFKALKSVQTNYKLNSIDFQNIEHTEIILTTIKSIISNDQINIDTINDQIISFIFQQLHEAFKNSDFVTKYQHPQLFDELDNEIMKQIIFIAKIQEIYEDGEFELILPKLTEAKRNLIEISFEMTKFIFKINKFYQFTITPYEVILNYRSGDDLLDKIGLKLKQIPIEYLNDSDLLERYVRRINRYGFTQRQEFEEIFMTLLVLLNQWNEIQEAEEQFCIKQLCLQVNIDLILSCFSQNKNFAHLPRLEKFTKIDKIGIKKLHHIQDLLSSKLNIFYQPNLERVSINDENCLTITKSFGMNQFSLDYTWNMTNNEYNKKNMTYIYAEKLGIDYKSSIQLIYDLMTQMIDENPVIVLPNLSKLVDLLDNNEQFKWINKKMLALYETVCSEDTISHQYIIYLLCRSSAVLVPSLSEIQQLIPIINKYLGCNHMFVRNATLHGLLCLFESLIKTNTTIGGISDEIKLLRTTIVNYTNKNGIVYECASTSTSPEHDKLVWSLNFYVIENTLKFGDCNELLIDTIISANNILKRSNDIDLYFLIINGLERLIIVNEENKLYREKVEKLALDLLKNENKNFSIGGLKLLVTCMYVGSLQQLENTEKSNGIVQDEPEIVMQSTEKIEILFNRIRNTTADEAEVYGRVLGRILKDLLPPNEILTKIIKELLILNQSNTTIISKIIHQVFRTAIDSSFLVLLQEWLICSLPNFLNYPNRKKSILFLNLIFMSSTLNQNLLKLFPLSLDEEIPESDLYQIFIISAKDFYDRLSDKQKSAFRDAFSNRLMTSSTSPTRNLNENFFQCLIKNLQ</sequence>
<evidence type="ECO:0000313" key="8">
    <source>
        <dbReference type="EMBL" id="KAG5669568.1"/>
    </source>
</evidence>
<dbReference type="SUPFAM" id="SSF48371">
    <property type="entry name" value="ARM repeat"/>
    <property type="match status" value="2"/>
</dbReference>
<dbReference type="Pfam" id="PF20926">
    <property type="entry name" value="Htt_N-HEAT_1"/>
    <property type="match status" value="1"/>
</dbReference>
<dbReference type="InterPro" id="IPR048413">
    <property type="entry name" value="Htt_C-HEAT_rpt"/>
</dbReference>
<reference evidence="8" key="1">
    <citation type="submission" date="2021-03" db="EMBL/GenBank/DDBJ databases">
        <title>Chromosome level genome of the anhydrobiotic midge Polypedilum vanderplanki.</title>
        <authorList>
            <person name="Yoshida Y."/>
            <person name="Kikawada T."/>
            <person name="Gusev O."/>
        </authorList>
    </citation>
    <scope>NUCLEOTIDE SEQUENCE</scope>
    <source>
        <strain evidence="8">NIAS01</strain>
        <tissue evidence="8">Whole body or cell culture</tissue>
    </source>
</reference>
<feature type="compositionally biased region" description="Low complexity" evidence="7">
    <location>
        <begin position="1498"/>
        <end position="1507"/>
    </location>
</feature>
<evidence type="ECO:0000256" key="4">
    <source>
        <dbReference type="ARBA" id="ARBA00007153"/>
    </source>
</evidence>
<dbReference type="EMBL" id="JADBJN010000004">
    <property type="protein sequence ID" value="KAG5669568.1"/>
    <property type="molecule type" value="Genomic_DNA"/>
</dbReference>
<evidence type="ECO:0000313" key="9">
    <source>
        <dbReference type="Proteomes" id="UP001107558"/>
    </source>
</evidence>
<comment type="function">
    <text evidence="1">May play a role in microtubule-mediated transport or vesicle function.</text>
</comment>
<evidence type="ECO:0000256" key="1">
    <source>
        <dbReference type="ARBA" id="ARBA00002907"/>
    </source>
</evidence>
<dbReference type="Gene3D" id="1.25.10.10">
    <property type="entry name" value="Leucine-rich Repeat Variant"/>
    <property type="match status" value="2"/>
</dbReference>
<dbReference type="InterPro" id="IPR011989">
    <property type="entry name" value="ARM-like"/>
</dbReference>
<comment type="subcellular location">
    <subcellularLocation>
        <location evidence="3">Cytoplasm</location>
    </subcellularLocation>
    <subcellularLocation>
        <location evidence="2">Nucleus</location>
    </subcellularLocation>
</comment>
<feature type="compositionally biased region" description="Basic and acidic residues" evidence="7">
    <location>
        <begin position="2005"/>
        <end position="2058"/>
    </location>
</feature>
<dbReference type="InterPro" id="IPR028426">
    <property type="entry name" value="Huntingtin_fam"/>
</dbReference>
<comment type="similarity">
    <text evidence="4">Belongs to the huntingtin family.</text>
</comment>
<dbReference type="OrthoDB" id="10065698at2759"/>
<comment type="caution">
    <text evidence="8">The sequence shown here is derived from an EMBL/GenBank/DDBJ whole genome shotgun (WGS) entry which is preliminary data.</text>
</comment>
<evidence type="ECO:0000256" key="5">
    <source>
        <dbReference type="ARBA" id="ARBA00022490"/>
    </source>
</evidence>
<gene>
    <name evidence="8" type="ORF">PVAND_017455</name>
</gene>
<keyword evidence="9" id="KW-1185">Reference proteome</keyword>
<dbReference type="GO" id="GO:0005634">
    <property type="term" value="C:nucleus"/>
    <property type="evidence" value="ECO:0007669"/>
    <property type="project" value="UniProtKB-SubCell"/>
</dbReference>
<dbReference type="Pfam" id="PF20927">
    <property type="entry name" value="Htt_C-HEAT"/>
    <property type="match status" value="1"/>
</dbReference>
<evidence type="ECO:0000256" key="6">
    <source>
        <dbReference type="ARBA" id="ARBA00023242"/>
    </source>
</evidence>
<name>A0A9J6BIQ1_POLVA</name>
<dbReference type="InterPro" id="IPR016024">
    <property type="entry name" value="ARM-type_fold"/>
</dbReference>
<evidence type="ECO:0000256" key="2">
    <source>
        <dbReference type="ARBA" id="ARBA00004123"/>
    </source>
</evidence>
<dbReference type="InterPro" id="IPR024613">
    <property type="entry name" value="Huntingtin_N_HEAT_rpt-2"/>
</dbReference>
<feature type="compositionally biased region" description="Basic and acidic residues" evidence="7">
    <location>
        <begin position="1984"/>
        <end position="1997"/>
    </location>
</feature>
<feature type="region of interest" description="Disordered" evidence="7">
    <location>
        <begin position="1976"/>
        <end position="2058"/>
    </location>
</feature>
<proteinExistence type="inferred from homology"/>
<dbReference type="PANTHER" id="PTHR10170">
    <property type="entry name" value="HUNTINGTON DISEASE PROTEIN"/>
    <property type="match status" value="1"/>
</dbReference>
<protein>
    <recommendedName>
        <fullName evidence="10">Huntingtin-like protein</fullName>
    </recommendedName>
</protein>
<feature type="compositionally biased region" description="Polar residues" evidence="7">
    <location>
        <begin position="1465"/>
        <end position="1497"/>
    </location>
</feature>
<dbReference type="Pfam" id="PF12372">
    <property type="entry name" value="Htt_N-HEAT"/>
    <property type="match status" value="3"/>
</dbReference>
<accession>A0A9J6BIQ1</accession>
<keyword evidence="5" id="KW-0963">Cytoplasm</keyword>
<dbReference type="InterPro" id="IPR048411">
    <property type="entry name" value="Htt_N_HEAT_rpt-1"/>
</dbReference>
<evidence type="ECO:0000256" key="3">
    <source>
        <dbReference type="ARBA" id="ARBA00004496"/>
    </source>
</evidence>
<evidence type="ECO:0008006" key="10">
    <source>
        <dbReference type="Google" id="ProtNLM"/>
    </source>
</evidence>
<organism evidence="8 9">
    <name type="scientific">Polypedilum vanderplanki</name>
    <name type="common">Sleeping chironomid midge</name>
    <dbReference type="NCBI Taxonomy" id="319348"/>
    <lineage>
        <taxon>Eukaryota</taxon>
        <taxon>Metazoa</taxon>
        <taxon>Ecdysozoa</taxon>
        <taxon>Arthropoda</taxon>
        <taxon>Hexapoda</taxon>
        <taxon>Insecta</taxon>
        <taxon>Pterygota</taxon>
        <taxon>Neoptera</taxon>
        <taxon>Endopterygota</taxon>
        <taxon>Diptera</taxon>
        <taxon>Nematocera</taxon>
        <taxon>Chironomoidea</taxon>
        <taxon>Chironomidae</taxon>
        <taxon>Chironominae</taxon>
        <taxon>Polypedilum</taxon>
        <taxon>Polypedilum</taxon>
    </lineage>
</organism>